<protein>
    <submittedName>
        <fullName evidence="1">Uncharacterized protein</fullName>
    </submittedName>
</protein>
<dbReference type="EMBL" id="GBRH01255324">
    <property type="protein sequence ID" value="JAD42571.1"/>
    <property type="molecule type" value="Transcribed_RNA"/>
</dbReference>
<organism evidence="1">
    <name type="scientific">Arundo donax</name>
    <name type="common">Giant reed</name>
    <name type="synonym">Donax arundinaceus</name>
    <dbReference type="NCBI Taxonomy" id="35708"/>
    <lineage>
        <taxon>Eukaryota</taxon>
        <taxon>Viridiplantae</taxon>
        <taxon>Streptophyta</taxon>
        <taxon>Embryophyta</taxon>
        <taxon>Tracheophyta</taxon>
        <taxon>Spermatophyta</taxon>
        <taxon>Magnoliopsida</taxon>
        <taxon>Liliopsida</taxon>
        <taxon>Poales</taxon>
        <taxon>Poaceae</taxon>
        <taxon>PACMAD clade</taxon>
        <taxon>Arundinoideae</taxon>
        <taxon>Arundineae</taxon>
        <taxon>Arundo</taxon>
    </lineage>
</organism>
<proteinExistence type="predicted"/>
<reference evidence="1" key="2">
    <citation type="journal article" date="2015" name="Data Brief">
        <title>Shoot transcriptome of the giant reed, Arundo donax.</title>
        <authorList>
            <person name="Barrero R.A."/>
            <person name="Guerrero F.D."/>
            <person name="Moolhuijzen P."/>
            <person name="Goolsby J.A."/>
            <person name="Tidwell J."/>
            <person name="Bellgard S.E."/>
            <person name="Bellgard M.I."/>
        </authorList>
    </citation>
    <scope>NUCLEOTIDE SEQUENCE</scope>
    <source>
        <tissue evidence="1">Shoot tissue taken approximately 20 cm above the soil surface</tissue>
    </source>
</reference>
<name>A0A0A8ZUV6_ARUDO</name>
<evidence type="ECO:0000313" key="1">
    <source>
        <dbReference type="EMBL" id="JAD42571.1"/>
    </source>
</evidence>
<reference evidence="1" key="1">
    <citation type="submission" date="2014-09" db="EMBL/GenBank/DDBJ databases">
        <authorList>
            <person name="Magalhaes I.L.F."/>
            <person name="Oliveira U."/>
            <person name="Santos F.R."/>
            <person name="Vidigal T.H.D.A."/>
            <person name="Brescovit A.D."/>
            <person name="Santos A.J."/>
        </authorList>
    </citation>
    <scope>NUCLEOTIDE SEQUENCE</scope>
    <source>
        <tissue evidence="1">Shoot tissue taken approximately 20 cm above the soil surface</tissue>
    </source>
</reference>
<dbReference type="AlphaFoldDB" id="A0A0A8ZUV6"/>
<accession>A0A0A8ZUV6</accession>
<sequence>MCFSGMKLFILVSQQQNGIVCTIGANVIHLVLTMHLELVSHWSVKNGTIC</sequence>